<protein>
    <submittedName>
        <fullName evidence="2">Uncharacterized protein</fullName>
    </submittedName>
</protein>
<feature type="region of interest" description="Disordered" evidence="1">
    <location>
        <begin position="1"/>
        <end position="86"/>
    </location>
</feature>
<name>A0AAV1H9U5_XYRNO</name>
<evidence type="ECO:0000313" key="3">
    <source>
        <dbReference type="Proteomes" id="UP001178508"/>
    </source>
</evidence>
<sequence length="100" mass="11663">MEKSKSSVIVRKKLTTRDEEVEEDEEEEEEETIRKQKKLESQSWKTSDQLRGSLSLDQNTKPGLRGGLLTRQKSKRPSVTPLHEESTWTRLRLSLESHLD</sequence>
<organism evidence="2 3">
    <name type="scientific">Xyrichtys novacula</name>
    <name type="common">Pearly razorfish</name>
    <name type="synonym">Hemipteronotus novacula</name>
    <dbReference type="NCBI Taxonomy" id="13765"/>
    <lineage>
        <taxon>Eukaryota</taxon>
        <taxon>Metazoa</taxon>
        <taxon>Chordata</taxon>
        <taxon>Craniata</taxon>
        <taxon>Vertebrata</taxon>
        <taxon>Euteleostomi</taxon>
        <taxon>Actinopterygii</taxon>
        <taxon>Neopterygii</taxon>
        <taxon>Teleostei</taxon>
        <taxon>Neoteleostei</taxon>
        <taxon>Acanthomorphata</taxon>
        <taxon>Eupercaria</taxon>
        <taxon>Labriformes</taxon>
        <taxon>Labridae</taxon>
        <taxon>Xyrichtys</taxon>
    </lineage>
</organism>
<reference evidence="2" key="1">
    <citation type="submission" date="2023-08" db="EMBL/GenBank/DDBJ databases">
        <authorList>
            <person name="Alioto T."/>
            <person name="Alioto T."/>
            <person name="Gomez Garrido J."/>
        </authorList>
    </citation>
    <scope>NUCLEOTIDE SEQUENCE</scope>
</reference>
<evidence type="ECO:0000256" key="1">
    <source>
        <dbReference type="SAM" id="MobiDB-lite"/>
    </source>
</evidence>
<dbReference type="AlphaFoldDB" id="A0AAV1H9U5"/>
<keyword evidence="3" id="KW-1185">Reference proteome</keyword>
<dbReference type="Proteomes" id="UP001178508">
    <property type="component" value="Chromosome 21"/>
</dbReference>
<evidence type="ECO:0000313" key="2">
    <source>
        <dbReference type="EMBL" id="CAJ1082731.1"/>
    </source>
</evidence>
<feature type="compositionally biased region" description="Polar residues" evidence="1">
    <location>
        <begin position="41"/>
        <end position="61"/>
    </location>
</feature>
<dbReference type="EMBL" id="OY660884">
    <property type="protein sequence ID" value="CAJ1082731.1"/>
    <property type="molecule type" value="Genomic_DNA"/>
</dbReference>
<proteinExistence type="predicted"/>
<accession>A0AAV1H9U5</accession>
<gene>
    <name evidence="2" type="ORF">XNOV1_A028370</name>
</gene>
<feature type="compositionally biased region" description="Acidic residues" evidence="1">
    <location>
        <begin position="19"/>
        <end position="31"/>
    </location>
</feature>